<name>A0ABQ4XHN7_9ASTR</name>
<evidence type="ECO:0000313" key="3">
    <source>
        <dbReference type="Proteomes" id="UP001151760"/>
    </source>
</evidence>
<reference evidence="2" key="2">
    <citation type="submission" date="2022-01" db="EMBL/GenBank/DDBJ databases">
        <authorList>
            <person name="Yamashiro T."/>
            <person name="Shiraishi A."/>
            <person name="Satake H."/>
            <person name="Nakayama K."/>
        </authorList>
    </citation>
    <scope>NUCLEOTIDE SEQUENCE</scope>
</reference>
<accession>A0ABQ4XHN7</accession>
<dbReference type="EMBL" id="BQNB010009530">
    <property type="protein sequence ID" value="GJS64804.1"/>
    <property type="molecule type" value="Genomic_DNA"/>
</dbReference>
<keyword evidence="3" id="KW-1185">Reference proteome</keyword>
<evidence type="ECO:0000313" key="2">
    <source>
        <dbReference type="EMBL" id="GJS64804.1"/>
    </source>
</evidence>
<feature type="compositionally biased region" description="Polar residues" evidence="1">
    <location>
        <begin position="97"/>
        <end position="110"/>
    </location>
</feature>
<gene>
    <name evidence="2" type="ORF">Tco_0679368</name>
</gene>
<dbReference type="Proteomes" id="UP001151760">
    <property type="component" value="Unassembled WGS sequence"/>
</dbReference>
<organism evidence="2 3">
    <name type="scientific">Tanacetum coccineum</name>
    <dbReference type="NCBI Taxonomy" id="301880"/>
    <lineage>
        <taxon>Eukaryota</taxon>
        <taxon>Viridiplantae</taxon>
        <taxon>Streptophyta</taxon>
        <taxon>Embryophyta</taxon>
        <taxon>Tracheophyta</taxon>
        <taxon>Spermatophyta</taxon>
        <taxon>Magnoliopsida</taxon>
        <taxon>eudicotyledons</taxon>
        <taxon>Gunneridae</taxon>
        <taxon>Pentapetalae</taxon>
        <taxon>asterids</taxon>
        <taxon>campanulids</taxon>
        <taxon>Asterales</taxon>
        <taxon>Asteraceae</taxon>
        <taxon>Asteroideae</taxon>
        <taxon>Anthemideae</taxon>
        <taxon>Anthemidinae</taxon>
        <taxon>Tanacetum</taxon>
    </lineage>
</organism>
<sequence>MILDSYTTTTCMDSWGMASYARPMVELRADVELKNTTVVVVPKFVGEEYTMRTICVEYEWTLPRCSSCRVFGHVLDECPKKSVSDVAKNLKNPRQVQYGLSRQEVSNSNPFDALNSVENDDDLGTNEGNSKLAEKGANSGVVSSAHGQLFDKKRMLVDDDGKPIHKVDPVNSDSDNEFEVAYDKTAQFMASGGANDANLYEEEDYDIYDTYDIEGLSKQELAFSNRMDINLRGRSKDSLCLVYLRVKCKLVSMWSFPLI</sequence>
<protein>
    <recommendedName>
        <fullName evidence="4">Zinc knuckle CX2CX4HX4C</fullName>
    </recommendedName>
</protein>
<evidence type="ECO:0000256" key="1">
    <source>
        <dbReference type="SAM" id="MobiDB-lite"/>
    </source>
</evidence>
<feature type="region of interest" description="Disordered" evidence="1">
    <location>
        <begin position="97"/>
        <end position="145"/>
    </location>
</feature>
<evidence type="ECO:0008006" key="4">
    <source>
        <dbReference type="Google" id="ProtNLM"/>
    </source>
</evidence>
<reference evidence="2" key="1">
    <citation type="journal article" date="2022" name="Int. J. Mol. Sci.">
        <title>Draft Genome of Tanacetum Coccineum: Genomic Comparison of Closely Related Tanacetum-Family Plants.</title>
        <authorList>
            <person name="Yamashiro T."/>
            <person name="Shiraishi A."/>
            <person name="Nakayama K."/>
            <person name="Satake H."/>
        </authorList>
    </citation>
    <scope>NUCLEOTIDE SEQUENCE</scope>
</reference>
<comment type="caution">
    <text evidence="2">The sequence shown here is derived from an EMBL/GenBank/DDBJ whole genome shotgun (WGS) entry which is preliminary data.</text>
</comment>
<proteinExistence type="predicted"/>